<reference evidence="2 3" key="2">
    <citation type="journal article" date="2023" name="ChemBioChem">
        <title>Acyltransferase Domain Exchange between Two Independent Type I Polyketide Synthases in the Same Producer Strain of Macrolide Antibiotics.</title>
        <authorList>
            <person name="Kudo F."/>
            <person name="Kishikawa K."/>
            <person name="Tsuboi K."/>
            <person name="Kido T."/>
            <person name="Usui T."/>
            <person name="Hashimoto J."/>
            <person name="Shin-Ya K."/>
            <person name="Miyanaga A."/>
            <person name="Eguchi T."/>
        </authorList>
    </citation>
    <scope>NUCLEOTIDE SEQUENCE [LARGE SCALE GENOMIC DNA]</scope>
    <source>
        <strain evidence="2 3">A-8890</strain>
    </source>
</reference>
<name>A0ABM7F069_9ACTN</name>
<reference evidence="2 3" key="1">
    <citation type="journal article" date="2010" name="ChemBioChem">
        <title>Cloning and characterization of the biosynthetic gene cluster of 16-membered macrolide antibiotic FD-891: involvement of a dual functional cytochrome P450 monooxygenase catalyzing epoxidation and hydroxylation.</title>
        <authorList>
            <person name="Kudo F."/>
            <person name="Motegi A."/>
            <person name="Mizoue K."/>
            <person name="Eguchi T."/>
        </authorList>
    </citation>
    <scope>NUCLEOTIDE SEQUENCE [LARGE SCALE GENOMIC DNA]</scope>
    <source>
        <strain evidence="2 3">A-8890</strain>
    </source>
</reference>
<dbReference type="Proteomes" id="UP001321542">
    <property type="component" value="Chromosome"/>
</dbReference>
<evidence type="ECO:0000313" key="3">
    <source>
        <dbReference type="Proteomes" id="UP001321542"/>
    </source>
</evidence>
<evidence type="ECO:0000256" key="1">
    <source>
        <dbReference type="SAM" id="MobiDB-lite"/>
    </source>
</evidence>
<feature type="region of interest" description="Disordered" evidence="1">
    <location>
        <begin position="1"/>
        <end position="37"/>
    </location>
</feature>
<keyword evidence="3" id="KW-1185">Reference proteome</keyword>
<protein>
    <submittedName>
        <fullName evidence="2">Uncharacterized protein</fullName>
    </submittedName>
</protein>
<accession>A0ABM7F069</accession>
<sequence>MGSDVSEPPADPGRGEAFGPGRPRPSGWDTPRGRLPRLTTRQFRRTLAWFIARRPGGTIAGALQYRHQYVQMFEGYAGTSDSGFRDEVESTPSSGGHGEVTVSVIRVNFGATGWFVCIRLPRTCIPFQGRLKFATLGVAA</sequence>
<organism evidence="2 3">
    <name type="scientific">Streptomyces graminofaciens</name>
    <dbReference type="NCBI Taxonomy" id="68212"/>
    <lineage>
        <taxon>Bacteria</taxon>
        <taxon>Bacillati</taxon>
        <taxon>Actinomycetota</taxon>
        <taxon>Actinomycetes</taxon>
        <taxon>Kitasatosporales</taxon>
        <taxon>Streptomycetaceae</taxon>
        <taxon>Streptomyces</taxon>
    </lineage>
</organism>
<gene>
    <name evidence="2" type="ORF">SGFS_003710</name>
</gene>
<proteinExistence type="predicted"/>
<dbReference type="EMBL" id="AP018448">
    <property type="protein sequence ID" value="BBC29080.1"/>
    <property type="molecule type" value="Genomic_DNA"/>
</dbReference>
<evidence type="ECO:0000313" key="2">
    <source>
        <dbReference type="EMBL" id="BBC29080.1"/>
    </source>
</evidence>